<dbReference type="GO" id="GO:0033615">
    <property type="term" value="P:mitochondrial proton-transporting ATP synthase complex assembly"/>
    <property type="evidence" value="ECO:0007669"/>
    <property type="project" value="EnsemblFungi"/>
</dbReference>
<dbReference type="OrthoDB" id="5520611at2759"/>
<dbReference type="GO" id="GO:0045259">
    <property type="term" value="C:proton-transporting ATP synthase complex"/>
    <property type="evidence" value="ECO:0007669"/>
    <property type="project" value="EnsemblFungi"/>
</dbReference>
<dbReference type="Proteomes" id="UP000000689">
    <property type="component" value="Chromosome 4"/>
</dbReference>
<dbReference type="GeneID" id="11495296"/>
<dbReference type="STRING" id="1071378.G0WA28"/>
<dbReference type="eggNOG" id="ENOG502SC94">
    <property type="taxonomic scope" value="Eukaryota"/>
</dbReference>
<dbReference type="Pfam" id="PF04911">
    <property type="entry name" value="ATP-synt_J"/>
    <property type="match status" value="1"/>
</dbReference>
<proteinExistence type="predicted"/>
<dbReference type="PANTHER" id="PTHR28060">
    <property type="entry name" value="ATP SYNTHASE SUBUNIT J, MITOCHONDRIAL"/>
    <property type="match status" value="1"/>
</dbReference>
<reference evidence="1 2" key="1">
    <citation type="journal article" date="2011" name="Proc. Natl. Acad. Sci. U.S.A.">
        <title>Evolutionary erosion of yeast sex chromosomes by mating-type switching accidents.</title>
        <authorList>
            <person name="Gordon J.L."/>
            <person name="Armisen D."/>
            <person name="Proux-Wera E."/>
            <person name="Oheigeartaigh S.S."/>
            <person name="Byrne K.P."/>
            <person name="Wolfe K.H."/>
        </authorList>
    </citation>
    <scope>NUCLEOTIDE SEQUENCE [LARGE SCALE GENOMIC DNA]</scope>
    <source>
        <strain evidence="2">ATCC 10597 / BCRC 20456 / CBS 421 / NBRC 0211 / NRRL Y-12639</strain>
    </source>
</reference>
<dbReference type="InterPro" id="IPR006995">
    <property type="entry name" value="ATP_synth_F0_jsu"/>
</dbReference>
<evidence type="ECO:0008006" key="3">
    <source>
        <dbReference type="Google" id="ProtNLM"/>
    </source>
</evidence>
<sequence>MIKRFPTPVLKQNWPFFVAGAITYWGVSKITTASENSDEWINDPRNPRFAKGGKIVDLNKDKAHE</sequence>
<keyword evidence="2" id="KW-1185">Reference proteome</keyword>
<dbReference type="AlphaFoldDB" id="G0WA28"/>
<dbReference type="KEGG" id="ndi:NDAI_0D03250"/>
<dbReference type="RefSeq" id="XP_003669882.1">
    <property type="nucleotide sequence ID" value="XM_003669834.1"/>
</dbReference>
<dbReference type="GO" id="GO:0046933">
    <property type="term" value="F:proton-transporting ATP synthase activity, rotational mechanism"/>
    <property type="evidence" value="ECO:0007669"/>
    <property type="project" value="EnsemblFungi"/>
</dbReference>
<dbReference type="OMA" id="KPMWPFY"/>
<name>G0WA28_NAUDC</name>
<dbReference type="GO" id="GO:0005743">
    <property type="term" value="C:mitochondrial inner membrane"/>
    <property type="evidence" value="ECO:0007669"/>
    <property type="project" value="EnsemblFungi"/>
</dbReference>
<gene>
    <name evidence="1" type="primary">NDAI0D03250</name>
    <name evidence="1" type="ordered locus">NDAI_0D03250</name>
</gene>
<organism evidence="1 2">
    <name type="scientific">Naumovozyma dairenensis (strain ATCC 10597 / BCRC 20456 / CBS 421 / NBRC 0211 / NRRL Y-12639)</name>
    <name type="common">Saccharomyces dairenensis</name>
    <dbReference type="NCBI Taxonomy" id="1071378"/>
    <lineage>
        <taxon>Eukaryota</taxon>
        <taxon>Fungi</taxon>
        <taxon>Dikarya</taxon>
        <taxon>Ascomycota</taxon>
        <taxon>Saccharomycotina</taxon>
        <taxon>Saccharomycetes</taxon>
        <taxon>Saccharomycetales</taxon>
        <taxon>Saccharomycetaceae</taxon>
        <taxon>Naumovozyma</taxon>
    </lineage>
</organism>
<evidence type="ECO:0000313" key="1">
    <source>
        <dbReference type="EMBL" id="CCD24639.1"/>
    </source>
</evidence>
<evidence type="ECO:0000313" key="2">
    <source>
        <dbReference type="Proteomes" id="UP000000689"/>
    </source>
</evidence>
<accession>G0WA28</accession>
<dbReference type="PANTHER" id="PTHR28060:SF1">
    <property type="entry name" value="ATP SYNTHASE SUBUNIT J, MITOCHONDRIAL"/>
    <property type="match status" value="1"/>
</dbReference>
<dbReference type="EMBL" id="HE580270">
    <property type="protein sequence ID" value="CCD24639.1"/>
    <property type="molecule type" value="Genomic_DNA"/>
</dbReference>
<protein>
    <recommendedName>
        <fullName evidence="3">ATP synthase subunit J, mitochondrial</fullName>
    </recommendedName>
</protein>
<dbReference type="HOGENOM" id="CLU_174950_0_0_1"/>